<evidence type="ECO:0000259" key="6">
    <source>
        <dbReference type="Pfam" id="PF01258"/>
    </source>
</evidence>
<keyword evidence="8" id="KW-1185">Reference proteome</keyword>
<feature type="domain" description="Zinc finger DksA/TraR C4-type" evidence="6">
    <location>
        <begin position="94"/>
        <end position="126"/>
    </location>
</feature>
<feature type="region of interest" description="Disordered" evidence="5">
    <location>
        <begin position="39"/>
        <end position="69"/>
    </location>
</feature>
<evidence type="ECO:0000313" key="7">
    <source>
        <dbReference type="EMBL" id="NYS95019.1"/>
    </source>
</evidence>
<dbReference type="PANTHER" id="PTHR33823:SF2">
    <property type="entry name" value="RNA POLYMERASE-BINDING TRANSCRIPTION FACTOR DKSA"/>
    <property type="match status" value="1"/>
</dbReference>
<keyword evidence="2" id="KW-0863">Zinc-finger</keyword>
<dbReference type="EMBL" id="JACBYE010000051">
    <property type="protein sequence ID" value="NYS95019.1"/>
    <property type="molecule type" value="Genomic_DNA"/>
</dbReference>
<dbReference type="InterPro" id="IPR000962">
    <property type="entry name" value="Znf_DskA_TraR"/>
</dbReference>
<organism evidence="7 8">
    <name type="scientific">Sanguibacter inulinus</name>
    <dbReference type="NCBI Taxonomy" id="60922"/>
    <lineage>
        <taxon>Bacteria</taxon>
        <taxon>Bacillati</taxon>
        <taxon>Actinomycetota</taxon>
        <taxon>Actinomycetes</taxon>
        <taxon>Micrococcales</taxon>
        <taxon>Sanguibacteraceae</taxon>
        <taxon>Sanguibacter</taxon>
    </lineage>
</organism>
<gene>
    <name evidence="7" type="ORF">HZZ10_15995</name>
</gene>
<evidence type="ECO:0000256" key="2">
    <source>
        <dbReference type="ARBA" id="ARBA00022771"/>
    </source>
</evidence>
<evidence type="ECO:0000256" key="4">
    <source>
        <dbReference type="PROSITE-ProRule" id="PRU00510"/>
    </source>
</evidence>
<feature type="compositionally biased region" description="Basic and acidic residues" evidence="5">
    <location>
        <begin position="39"/>
        <end position="50"/>
    </location>
</feature>
<accession>A0A853EWU8</accession>
<proteinExistence type="predicted"/>
<dbReference type="PANTHER" id="PTHR33823">
    <property type="entry name" value="RNA POLYMERASE-BINDING TRANSCRIPTION FACTOR DKSA-RELATED"/>
    <property type="match status" value="1"/>
</dbReference>
<dbReference type="GO" id="GO:0008270">
    <property type="term" value="F:zinc ion binding"/>
    <property type="evidence" value="ECO:0007669"/>
    <property type="project" value="UniProtKB-KW"/>
</dbReference>
<dbReference type="AlphaFoldDB" id="A0A853EWU8"/>
<evidence type="ECO:0000256" key="3">
    <source>
        <dbReference type="ARBA" id="ARBA00022833"/>
    </source>
</evidence>
<keyword evidence="1" id="KW-0479">Metal-binding</keyword>
<feature type="zinc finger region" description="dksA C4-type" evidence="4">
    <location>
        <begin position="99"/>
        <end position="123"/>
    </location>
</feature>
<sequence length="129" mass="13827">MRRASGRGKVGAMDHTTAQGLLTARRAELVLELERADSDLDSARSAKTDGTDDDEHDPEGATTSAQWSHATGMRRSVLSQIDEVDLALARVRQGTYGTCTRCGRAIADGRLEARPAAALCIICARELSD</sequence>
<protein>
    <submittedName>
        <fullName evidence="7">TraR/DksA C4-type zinc finger protein</fullName>
    </submittedName>
</protein>
<evidence type="ECO:0000256" key="1">
    <source>
        <dbReference type="ARBA" id="ARBA00022723"/>
    </source>
</evidence>
<evidence type="ECO:0000313" key="8">
    <source>
        <dbReference type="Proteomes" id="UP000561011"/>
    </source>
</evidence>
<dbReference type="Proteomes" id="UP000561011">
    <property type="component" value="Unassembled WGS sequence"/>
</dbReference>
<name>A0A853EWU8_9MICO</name>
<comment type="caution">
    <text evidence="7">The sequence shown here is derived from an EMBL/GenBank/DDBJ whole genome shotgun (WGS) entry which is preliminary data.</text>
</comment>
<keyword evidence="3" id="KW-0862">Zinc</keyword>
<dbReference type="Gene3D" id="1.20.120.910">
    <property type="entry name" value="DksA, coiled-coil domain"/>
    <property type="match status" value="1"/>
</dbReference>
<dbReference type="Pfam" id="PF01258">
    <property type="entry name" value="zf-dskA_traR"/>
    <property type="match status" value="1"/>
</dbReference>
<evidence type="ECO:0000256" key="5">
    <source>
        <dbReference type="SAM" id="MobiDB-lite"/>
    </source>
</evidence>
<reference evidence="7 8" key="1">
    <citation type="submission" date="2020-07" db="EMBL/GenBank/DDBJ databases">
        <title>MOT database genomes.</title>
        <authorList>
            <person name="Joseph S."/>
            <person name="Aduse-Opoku J."/>
            <person name="Hashim A."/>
            <person name="Wade W."/>
            <person name="Curtis M."/>
        </authorList>
    </citation>
    <scope>NUCLEOTIDE SEQUENCE [LARGE SCALE GENOMIC DNA]</scope>
    <source>
        <strain evidence="7 8">DSM 100099</strain>
    </source>
</reference>
<dbReference type="SUPFAM" id="SSF57716">
    <property type="entry name" value="Glucocorticoid receptor-like (DNA-binding domain)"/>
    <property type="match status" value="1"/>
</dbReference>
<dbReference type="PROSITE" id="PS51128">
    <property type="entry name" value="ZF_DKSA_2"/>
    <property type="match status" value="1"/>
</dbReference>